<gene>
    <name evidence="2" type="ORF">SAMN02745751_00049</name>
</gene>
<dbReference type="PANTHER" id="PTHR10362">
    <property type="entry name" value="HISTIDINE AMMONIA-LYASE"/>
    <property type="match status" value="1"/>
</dbReference>
<dbReference type="Pfam" id="PF00221">
    <property type="entry name" value="Lyase_aromatic"/>
    <property type="match status" value="1"/>
</dbReference>
<dbReference type="SUPFAM" id="SSF48557">
    <property type="entry name" value="L-aspartase-like"/>
    <property type="match status" value="1"/>
</dbReference>
<protein>
    <submittedName>
        <fullName evidence="2">Histidine ammonia-lyase</fullName>
    </submittedName>
</protein>
<keyword evidence="1 2" id="KW-0456">Lyase</keyword>
<dbReference type="FunFam" id="1.10.275.10:FF:000005">
    <property type="entry name" value="Histidine ammonia-lyase"/>
    <property type="match status" value="1"/>
</dbReference>
<dbReference type="AlphaFoldDB" id="A0A1M6AAG9"/>
<dbReference type="GO" id="GO:0016841">
    <property type="term" value="F:ammonia-lyase activity"/>
    <property type="evidence" value="ECO:0007669"/>
    <property type="project" value="UniProtKB-ARBA"/>
</dbReference>
<evidence type="ECO:0000313" key="3">
    <source>
        <dbReference type="Proteomes" id="UP000184052"/>
    </source>
</evidence>
<dbReference type="Proteomes" id="UP000184052">
    <property type="component" value="Unassembled WGS sequence"/>
</dbReference>
<reference evidence="2 3" key="1">
    <citation type="submission" date="2016-11" db="EMBL/GenBank/DDBJ databases">
        <authorList>
            <person name="Jaros S."/>
            <person name="Januszkiewicz K."/>
            <person name="Wedrychowicz H."/>
        </authorList>
    </citation>
    <scope>NUCLEOTIDE SEQUENCE [LARGE SCALE GENOMIC DNA]</scope>
    <source>
        <strain evidence="2 3">DSM 17477</strain>
    </source>
</reference>
<accession>A0A1M6AAG9</accession>
<dbReference type="InterPro" id="IPR001106">
    <property type="entry name" value="Aromatic_Lyase"/>
</dbReference>
<dbReference type="InterPro" id="IPR008948">
    <property type="entry name" value="L-Aspartase-like"/>
</dbReference>
<dbReference type="STRING" id="1121476.SAMN02745751_00049"/>
<keyword evidence="3" id="KW-1185">Reference proteome</keyword>
<dbReference type="CDD" id="cd00332">
    <property type="entry name" value="PAL-HAL"/>
    <property type="match status" value="1"/>
</dbReference>
<proteinExistence type="predicted"/>
<name>A0A1M6AAG9_9FIRM</name>
<organism evidence="2 3">
    <name type="scientific">Dethiosulfatibacter aminovorans DSM 17477</name>
    <dbReference type="NCBI Taxonomy" id="1121476"/>
    <lineage>
        <taxon>Bacteria</taxon>
        <taxon>Bacillati</taxon>
        <taxon>Bacillota</taxon>
        <taxon>Tissierellia</taxon>
        <taxon>Dethiosulfatibacter</taxon>
    </lineage>
</organism>
<dbReference type="RefSeq" id="WP_073045384.1">
    <property type="nucleotide sequence ID" value="NZ_FQZL01000004.1"/>
</dbReference>
<dbReference type="Gene3D" id="1.10.275.10">
    <property type="entry name" value="Fumarase/aspartase (N-terminal domain)"/>
    <property type="match status" value="1"/>
</dbReference>
<dbReference type="Gene3D" id="1.20.200.10">
    <property type="entry name" value="Fumarase/aspartase (Central domain)"/>
    <property type="match status" value="1"/>
</dbReference>
<evidence type="ECO:0000256" key="1">
    <source>
        <dbReference type="ARBA" id="ARBA00023239"/>
    </source>
</evidence>
<dbReference type="InterPro" id="IPR024083">
    <property type="entry name" value="Fumarase/histidase_N"/>
</dbReference>
<evidence type="ECO:0000313" key="2">
    <source>
        <dbReference type="EMBL" id="SHI33472.1"/>
    </source>
</evidence>
<sequence length="506" mass="55963">MDKEKLILNGQDLTIEDVTRVAKEGLKVEISPEAMVRLEETRKFVFDLADKGLPIYGFTTGVGVNKDKRVFEAYFEQYNRNLIYAHCVAVEPEATEENTRAIVLARLNTFLVGRTGIQPAVAAMYKEFLNHGIHPVIPERGSVGQADISCLSHIGLAVMGEGDVYYRGTKMPAGEAMKMAGLNPVVLGPKDGLAIVSSSAHSSGPGALVLQEIRELVETANIVYALSLEGFDGNVTPLDEKVNEIRKMPGQIHCAAQVRKYLDGSYLNKKSITKSVQDPLSFRDACAVHGAVLDSLEHVWKYLTIQLNTSDDNPCVLPEQDRIISCQNFEVANWAIGFEMMGIALSHLSKVCSHRTMRMAEPVFTKLSRFLTPSEGDILGFSTVQKTFTSLDTEIRHLSNPATADYFSVSLNMEDHANNTPYVVKKTGQIVDILRYIIGIEAMHGAQAVDLREDINLGKGTKAAYDVIREEIPYYDNDRVLTTDFKAAYELVKSGRILDAVRKVIN</sequence>
<dbReference type="EMBL" id="FQZL01000004">
    <property type="protein sequence ID" value="SHI33472.1"/>
    <property type="molecule type" value="Genomic_DNA"/>
</dbReference>
<dbReference type="OrthoDB" id="9806955at2"/>